<name>A0A7G8Q5W9_9GAMM</name>
<dbReference type="Pfam" id="PF00691">
    <property type="entry name" value="OmpA"/>
    <property type="match status" value="1"/>
</dbReference>
<feature type="signal peptide" evidence="2">
    <location>
        <begin position="1"/>
        <end position="17"/>
    </location>
</feature>
<evidence type="ECO:0000256" key="1">
    <source>
        <dbReference type="PROSITE-ProRule" id="PRU00473"/>
    </source>
</evidence>
<dbReference type="InterPro" id="IPR036737">
    <property type="entry name" value="OmpA-like_sf"/>
</dbReference>
<reference evidence="4 5" key="1">
    <citation type="submission" date="2020-08" db="EMBL/GenBank/DDBJ databases">
        <title>Dyella sp. G9 isolated from forest soil.</title>
        <authorList>
            <person name="Fu J."/>
            <person name="Qiu L."/>
        </authorList>
    </citation>
    <scope>NUCLEOTIDE SEQUENCE [LARGE SCALE GENOMIC DNA]</scope>
    <source>
        <strain evidence="4 5">G9</strain>
    </source>
</reference>
<dbReference type="PROSITE" id="PS51123">
    <property type="entry name" value="OMPA_2"/>
    <property type="match status" value="1"/>
</dbReference>
<dbReference type="PANTHER" id="PTHR30329">
    <property type="entry name" value="STATOR ELEMENT OF FLAGELLAR MOTOR COMPLEX"/>
    <property type="match status" value="1"/>
</dbReference>
<dbReference type="Gene3D" id="3.30.1330.60">
    <property type="entry name" value="OmpA-like domain"/>
    <property type="match status" value="1"/>
</dbReference>
<accession>A0A7G8Q5W9</accession>
<dbReference type="Proteomes" id="UP000515873">
    <property type="component" value="Chromosome"/>
</dbReference>
<dbReference type="SUPFAM" id="SSF103088">
    <property type="entry name" value="OmpA-like"/>
    <property type="match status" value="1"/>
</dbReference>
<dbReference type="RefSeq" id="WP_187057634.1">
    <property type="nucleotide sequence ID" value="NZ_CP060412.1"/>
</dbReference>
<evidence type="ECO:0000259" key="3">
    <source>
        <dbReference type="PROSITE" id="PS51123"/>
    </source>
</evidence>
<feature type="chain" id="PRO_5028880318" evidence="2">
    <location>
        <begin position="18"/>
        <end position="188"/>
    </location>
</feature>
<keyword evidence="2" id="KW-0732">Signal</keyword>
<evidence type="ECO:0000313" key="5">
    <source>
        <dbReference type="Proteomes" id="UP000515873"/>
    </source>
</evidence>
<dbReference type="InterPro" id="IPR006665">
    <property type="entry name" value="OmpA-like"/>
</dbReference>
<sequence>MKKLAMLCMAAAVLVMAGCVSQQKYDESQQRNAELEAQYKQLNDSMSSEISSKNMSISRMQDAIKVSLNDQLLFPSGGWEMSAGAKSSIAKVAAILAPHQKNKVIVNGYTDSTPIGPELASKGVTTNQILSQKRADDVMNYMISQGVNPSMVSAHGYGESNPVASNDTAEGKAQNRRVELTIAAPASH</sequence>
<dbReference type="GO" id="GO:0016020">
    <property type="term" value="C:membrane"/>
    <property type="evidence" value="ECO:0007669"/>
    <property type="project" value="UniProtKB-UniRule"/>
</dbReference>
<evidence type="ECO:0000313" key="4">
    <source>
        <dbReference type="EMBL" id="QNK02177.1"/>
    </source>
</evidence>
<keyword evidence="5" id="KW-1185">Reference proteome</keyword>
<dbReference type="CDD" id="cd07185">
    <property type="entry name" value="OmpA_C-like"/>
    <property type="match status" value="1"/>
</dbReference>
<keyword evidence="1" id="KW-0472">Membrane</keyword>
<organism evidence="4 5">
    <name type="scientific">Dyella telluris</name>
    <dbReference type="NCBI Taxonomy" id="2763498"/>
    <lineage>
        <taxon>Bacteria</taxon>
        <taxon>Pseudomonadati</taxon>
        <taxon>Pseudomonadota</taxon>
        <taxon>Gammaproteobacteria</taxon>
        <taxon>Lysobacterales</taxon>
        <taxon>Rhodanobacteraceae</taxon>
        <taxon>Dyella</taxon>
    </lineage>
</organism>
<dbReference type="PRINTS" id="PR01023">
    <property type="entry name" value="NAFLGMOTY"/>
</dbReference>
<dbReference type="KEGG" id="dtl:H8F01_03150"/>
<dbReference type="EMBL" id="CP060412">
    <property type="protein sequence ID" value="QNK02177.1"/>
    <property type="molecule type" value="Genomic_DNA"/>
</dbReference>
<feature type="domain" description="OmpA-like" evidence="3">
    <location>
        <begin position="61"/>
        <end position="186"/>
    </location>
</feature>
<evidence type="ECO:0000256" key="2">
    <source>
        <dbReference type="SAM" id="SignalP"/>
    </source>
</evidence>
<proteinExistence type="predicted"/>
<gene>
    <name evidence="4" type="ORF">H8F01_03150</name>
</gene>
<dbReference type="AlphaFoldDB" id="A0A7G8Q5W9"/>
<dbReference type="PANTHER" id="PTHR30329:SF21">
    <property type="entry name" value="LIPOPROTEIN YIAD-RELATED"/>
    <property type="match status" value="1"/>
</dbReference>
<protein>
    <submittedName>
        <fullName evidence="4">OmpA family protein</fullName>
    </submittedName>
</protein>
<dbReference type="PROSITE" id="PS51257">
    <property type="entry name" value="PROKAR_LIPOPROTEIN"/>
    <property type="match status" value="1"/>
</dbReference>
<dbReference type="InterPro" id="IPR050330">
    <property type="entry name" value="Bact_OuterMem_StrucFunc"/>
</dbReference>